<dbReference type="Gene3D" id="1.10.443.10">
    <property type="entry name" value="Intergrase catalytic core"/>
    <property type="match status" value="1"/>
</dbReference>
<comment type="caution">
    <text evidence="8">The sequence shown here is derived from an EMBL/GenBank/DDBJ whole genome shotgun (WGS) entry which is preliminary data.</text>
</comment>
<keyword evidence="2" id="KW-0229">DNA integration</keyword>
<name>A0A350P9W8_9ALTE</name>
<dbReference type="GO" id="GO:0003677">
    <property type="term" value="F:DNA binding"/>
    <property type="evidence" value="ECO:0007669"/>
    <property type="project" value="UniProtKB-UniRule"/>
</dbReference>
<dbReference type="GO" id="GO:0006310">
    <property type="term" value="P:DNA recombination"/>
    <property type="evidence" value="ECO:0007669"/>
    <property type="project" value="UniProtKB-KW"/>
</dbReference>
<dbReference type="SUPFAM" id="SSF56349">
    <property type="entry name" value="DNA breaking-rejoining enzymes"/>
    <property type="match status" value="1"/>
</dbReference>
<evidence type="ECO:0000256" key="2">
    <source>
        <dbReference type="ARBA" id="ARBA00022908"/>
    </source>
</evidence>
<evidence type="ECO:0000313" key="9">
    <source>
        <dbReference type="Proteomes" id="UP000263517"/>
    </source>
</evidence>
<accession>A0A350P9W8</accession>
<dbReference type="PANTHER" id="PTHR30629:SF2">
    <property type="entry name" value="PROPHAGE INTEGRASE INTS-RELATED"/>
    <property type="match status" value="1"/>
</dbReference>
<dbReference type="PROSITE" id="PS51900">
    <property type="entry name" value="CB"/>
    <property type="match status" value="1"/>
</dbReference>
<dbReference type="GO" id="GO:0015074">
    <property type="term" value="P:DNA integration"/>
    <property type="evidence" value="ECO:0007669"/>
    <property type="project" value="UniProtKB-KW"/>
</dbReference>
<keyword evidence="4" id="KW-0233">DNA recombination</keyword>
<evidence type="ECO:0000259" key="6">
    <source>
        <dbReference type="PROSITE" id="PS51898"/>
    </source>
</evidence>
<dbReference type="Proteomes" id="UP000263517">
    <property type="component" value="Unassembled WGS sequence"/>
</dbReference>
<dbReference type="InterPro" id="IPR044068">
    <property type="entry name" value="CB"/>
</dbReference>
<sequence length="387" mass="43835">METIRVNDVEITLDNEGAFKTIVKKRADRSREHQGEQRGIIWYLDLAGKRKSVLCDPTPEAWHKRWMKLRDELAAGIQNANKASLNAVAEEALRYREKFVGKAQGIRPQSHQNDVRHLKRHILPELGDQQIHKITVGDINMFIDKLVLDNYAPKTQRSIIHSLNMVFKYAIDKGIVFSNPCARESRRNIKGGIGSRDGYTADEVRRILALEMPTYSRALFTFSALTGLAANELQGLLWECLDTKSGKVEVCRTGYRGALQETKTAFRVRTIPLPPSLIALMREWQLQCPSPTFVFPSALNMMADQKHWAGLLKTLCKHAGVDFKGIGGFRKFYHTQMELDGVPASIRKYRMGHSKKSNVAEQHYTVTDLKLAHSPDDAQRIAGRVLS</sequence>
<dbReference type="Pfam" id="PF00589">
    <property type="entry name" value="Phage_integrase"/>
    <property type="match status" value="1"/>
</dbReference>
<dbReference type="InterPro" id="IPR010998">
    <property type="entry name" value="Integrase_recombinase_N"/>
</dbReference>
<evidence type="ECO:0008006" key="10">
    <source>
        <dbReference type="Google" id="ProtNLM"/>
    </source>
</evidence>
<dbReference type="EMBL" id="DNAN01000711">
    <property type="protein sequence ID" value="HAW78085.1"/>
    <property type="molecule type" value="Genomic_DNA"/>
</dbReference>
<reference evidence="8 9" key="1">
    <citation type="journal article" date="2018" name="Nat. Biotechnol.">
        <title>A standardized bacterial taxonomy based on genome phylogeny substantially revises the tree of life.</title>
        <authorList>
            <person name="Parks D.H."/>
            <person name="Chuvochina M."/>
            <person name="Waite D.W."/>
            <person name="Rinke C."/>
            <person name="Skarshewski A."/>
            <person name="Chaumeil P.A."/>
            <person name="Hugenholtz P."/>
        </authorList>
    </citation>
    <scope>NUCLEOTIDE SEQUENCE [LARGE SCALE GENOMIC DNA]</scope>
    <source>
        <strain evidence="8">UBA11978</strain>
    </source>
</reference>
<dbReference type="Pfam" id="PF22022">
    <property type="entry name" value="Phage_int_M"/>
    <property type="match status" value="1"/>
</dbReference>
<evidence type="ECO:0000256" key="4">
    <source>
        <dbReference type="ARBA" id="ARBA00023172"/>
    </source>
</evidence>
<protein>
    <recommendedName>
        <fullName evidence="10">Integrase</fullName>
    </recommendedName>
</protein>
<dbReference type="AlphaFoldDB" id="A0A350P9W8"/>
<feature type="domain" description="Core-binding (CB)" evidence="7">
    <location>
        <begin position="83"/>
        <end position="171"/>
    </location>
</feature>
<evidence type="ECO:0000256" key="1">
    <source>
        <dbReference type="ARBA" id="ARBA00008857"/>
    </source>
</evidence>
<evidence type="ECO:0000256" key="3">
    <source>
        <dbReference type="ARBA" id="ARBA00023125"/>
    </source>
</evidence>
<dbReference type="PANTHER" id="PTHR30629">
    <property type="entry name" value="PROPHAGE INTEGRASE"/>
    <property type="match status" value="1"/>
</dbReference>
<dbReference type="InterPro" id="IPR011010">
    <property type="entry name" value="DNA_brk_join_enz"/>
</dbReference>
<dbReference type="InterPro" id="IPR053876">
    <property type="entry name" value="Phage_int_M"/>
</dbReference>
<keyword evidence="3 5" id="KW-0238">DNA-binding</keyword>
<gene>
    <name evidence="8" type="ORF">DCW74_20400</name>
</gene>
<dbReference type="InterPro" id="IPR002104">
    <property type="entry name" value="Integrase_catalytic"/>
</dbReference>
<organism evidence="8 9">
    <name type="scientific">Alteromonas australica</name>
    <dbReference type="NCBI Taxonomy" id="589873"/>
    <lineage>
        <taxon>Bacteria</taxon>
        <taxon>Pseudomonadati</taxon>
        <taxon>Pseudomonadota</taxon>
        <taxon>Gammaproteobacteria</taxon>
        <taxon>Alteromonadales</taxon>
        <taxon>Alteromonadaceae</taxon>
        <taxon>Alteromonas/Salinimonas group</taxon>
        <taxon>Alteromonas</taxon>
    </lineage>
</organism>
<comment type="similarity">
    <text evidence="1">Belongs to the 'phage' integrase family.</text>
</comment>
<dbReference type="InterPro" id="IPR013762">
    <property type="entry name" value="Integrase-like_cat_sf"/>
</dbReference>
<evidence type="ECO:0000256" key="5">
    <source>
        <dbReference type="PROSITE-ProRule" id="PRU01248"/>
    </source>
</evidence>
<dbReference type="InterPro" id="IPR050808">
    <property type="entry name" value="Phage_Integrase"/>
</dbReference>
<feature type="domain" description="Tyr recombinase" evidence="6">
    <location>
        <begin position="194"/>
        <end position="383"/>
    </location>
</feature>
<proteinExistence type="inferred from homology"/>
<evidence type="ECO:0000313" key="8">
    <source>
        <dbReference type="EMBL" id="HAW78085.1"/>
    </source>
</evidence>
<dbReference type="PROSITE" id="PS51898">
    <property type="entry name" value="TYR_RECOMBINASE"/>
    <property type="match status" value="1"/>
</dbReference>
<evidence type="ECO:0000259" key="7">
    <source>
        <dbReference type="PROSITE" id="PS51900"/>
    </source>
</evidence>
<dbReference type="Gene3D" id="1.10.150.130">
    <property type="match status" value="1"/>
</dbReference>